<sequence>MDLIMGEKFGRWGVNVSHLQFADDTIVFLQSRSDYLLNLKRILRCFELSSSLTINFHKSCIVRVRKNEAIEACWVDLFKCRKVTLPLQYLGLPFGNR</sequence>
<keyword evidence="2" id="KW-1185">Reference proteome</keyword>
<evidence type="ECO:0008006" key="3">
    <source>
        <dbReference type="Google" id="ProtNLM"/>
    </source>
</evidence>
<gene>
    <name evidence="1" type="ORF">Ddye_019464</name>
</gene>
<proteinExistence type="predicted"/>
<protein>
    <recommendedName>
        <fullName evidence="3">Reverse transcriptase domain-containing protein</fullName>
    </recommendedName>
</protein>
<organism evidence="1 2">
    <name type="scientific">Dipteronia dyeriana</name>
    <dbReference type="NCBI Taxonomy" id="168575"/>
    <lineage>
        <taxon>Eukaryota</taxon>
        <taxon>Viridiplantae</taxon>
        <taxon>Streptophyta</taxon>
        <taxon>Embryophyta</taxon>
        <taxon>Tracheophyta</taxon>
        <taxon>Spermatophyta</taxon>
        <taxon>Magnoliopsida</taxon>
        <taxon>eudicotyledons</taxon>
        <taxon>Gunneridae</taxon>
        <taxon>Pentapetalae</taxon>
        <taxon>rosids</taxon>
        <taxon>malvids</taxon>
        <taxon>Sapindales</taxon>
        <taxon>Sapindaceae</taxon>
        <taxon>Hippocastanoideae</taxon>
        <taxon>Acereae</taxon>
        <taxon>Dipteronia</taxon>
    </lineage>
</organism>
<name>A0AAD9TYX7_9ROSI</name>
<comment type="caution">
    <text evidence="1">The sequence shown here is derived from an EMBL/GenBank/DDBJ whole genome shotgun (WGS) entry which is preliminary data.</text>
</comment>
<dbReference type="Proteomes" id="UP001280121">
    <property type="component" value="Unassembled WGS sequence"/>
</dbReference>
<evidence type="ECO:0000313" key="2">
    <source>
        <dbReference type="Proteomes" id="UP001280121"/>
    </source>
</evidence>
<evidence type="ECO:0000313" key="1">
    <source>
        <dbReference type="EMBL" id="KAK2644269.1"/>
    </source>
</evidence>
<accession>A0AAD9TYX7</accession>
<dbReference type="EMBL" id="JANJYI010000006">
    <property type="protein sequence ID" value="KAK2644269.1"/>
    <property type="molecule type" value="Genomic_DNA"/>
</dbReference>
<reference evidence="1" key="1">
    <citation type="journal article" date="2023" name="Plant J.">
        <title>Genome sequences and population genomics provide insights into the demographic history, inbreeding, and mutation load of two 'living fossil' tree species of Dipteronia.</title>
        <authorList>
            <person name="Feng Y."/>
            <person name="Comes H.P."/>
            <person name="Chen J."/>
            <person name="Zhu S."/>
            <person name="Lu R."/>
            <person name="Zhang X."/>
            <person name="Li P."/>
            <person name="Qiu J."/>
            <person name="Olsen K.M."/>
            <person name="Qiu Y."/>
        </authorList>
    </citation>
    <scope>NUCLEOTIDE SEQUENCE</scope>
    <source>
        <strain evidence="1">KIB01</strain>
    </source>
</reference>
<dbReference type="AlphaFoldDB" id="A0AAD9TYX7"/>